<dbReference type="RefSeq" id="WP_092999027.1">
    <property type="nucleotide sequence ID" value="NZ_FMWD01000014.1"/>
</dbReference>
<feature type="transmembrane region" description="Helical" evidence="1">
    <location>
        <begin position="103"/>
        <end position="124"/>
    </location>
</feature>
<gene>
    <name evidence="2" type="ORF">SAMN03097708_03121</name>
</gene>
<protein>
    <recommendedName>
        <fullName evidence="4">Oligosaccharide repeat unit polymerase</fullName>
    </recommendedName>
</protein>
<dbReference type="STRING" id="415747.SAMN03097708_03121"/>
<reference evidence="2 3" key="1">
    <citation type="submission" date="2016-10" db="EMBL/GenBank/DDBJ databases">
        <authorList>
            <person name="de Groot N.N."/>
        </authorList>
    </citation>
    <scope>NUCLEOTIDE SEQUENCE [LARGE SCALE GENOMIC DNA]</scope>
    <source>
        <strain evidence="2 3">HLD2</strain>
    </source>
</reference>
<feature type="transmembrane region" description="Helical" evidence="1">
    <location>
        <begin position="257"/>
        <end position="276"/>
    </location>
</feature>
<organism evidence="2 3">
    <name type="scientific">Thiohalomonas denitrificans</name>
    <dbReference type="NCBI Taxonomy" id="415747"/>
    <lineage>
        <taxon>Bacteria</taxon>
        <taxon>Pseudomonadati</taxon>
        <taxon>Pseudomonadota</taxon>
        <taxon>Gammaproteobacteria</taxon>
        <taxon>Thiohalomonadales</taxon>
        <taxon>Thiohalomonadaceae</taxon>
        <taxon>Thiohalomonas</taxon>
    </lineage>
</organism>
<feature type="transmembrane region" description="Helical" evidence="1">
    <location>
        <begin position="217"/>
        <end position="236"/>
    </location>
</feature>
<keyword evidence="1" id="KW-0472">Membrane</keyword>
<proteinExistence type="predicted"/>
<keyword evidence="1" id="KW-1133">Transmembrane helix</keyword>
<keyword evidence="1" id="KW-0812">Transmembrane</keyword>
<evidence type="ECO:0000313" key="2">
    <source>
        <dbReference type="EMBL" id="SCZ67302.1"/>
    </source>
</evidence>
<dbReference type="Proteomes" id="UP000199648">
    <property type="component" value="Unassembled WGS sequence"/>
</dbReference>
<evidence type="ECO:0008006" key="4">
    <source>
        <dbReference type="Google" id="ProtNLM"/>
    </source>
</evidence>
<name>A0A1G5QZV0_9GAMM</name>
<feature type="transmembrane region" description="Helical" evidence="1">
    <location>
        <begin position="296"/>
        <end position="315"/>
    </location>
</feature>
<keyword evidence="3" id="KW-1185">Reference proteome</keyword>
<feature type="transmembrane region" description="Helical" evidence="1">
    <location>
        <begin position="320"/>
        <end position="339"/>
    </location>
</feature>
<feature type="transmembrane region" description="Helical" evidence="1">
    <location>
        <begin position="176"/>
        <end position="205"/>
    </location>
</feature>
<feature type="transmembrane region" description="Helical" evidence="1">
    <location>
        <begin position="144"/>
        <end position="164"/>
    </location>
</feature>
<feature type="transmembrane region" description="Helical" evidence="1">
    <location>
        <begin position="345"/>
        <end position="363"/>
    </location>
</feature>
<feature type="transmembrane region" description="Helical" evidence="1">
    <location>
        <begin position="25"/>
        <end position="44"/>
    </location>
</feature>
<dbReference type="EMBL" id="FMWD01000014">
    <property type="protein sequence ID" value="SCZ67302.1"/>
    <property type="molecule type" value="Genomic_DNA"/>
</dbReference>
<evidence type="ECO:0000256" key="1">
    <source>
        <dbReference type="SAM" id="Phobius"/>
    </source>
</evidence>
<accession>A0A1G5QZV0</accession>
<feature type="transmembrane region" description="Helical" evidence="1">
    <location>
        <begin position="56"/>
        <end position="77"/>
    </location>
</feature>
<feature type="transmembrane region" description="Helical" evidence="1">
    <location>
        <begin position="375"/>
        <end position="392"/>
    </location>
</feature>
<sequence>MVIWFLIVAQIGNIYIAYRVTKKSFSYLVLCNSILLLNLIGSIINEIEKYDTHEASTYIVAFGFLLSAGAFLQNLLINKRLRKAMNFEMRSANSAYNELNAKVIMYALLLFFVAAIYFYASYGMPLFFEDLKYARRDVQKDAHLFYRIFLYFIPISSAMLYVRYKIYNNKTDRNLFVVFFCVTALLLLSLGFKGYVLWYVVFIIMLMNVYSDDVFKYALMLAVVGLLSGVVATSFMHSSDASESMDLLLMRSTQIAAYGYNMVFYELYPQLSFLSIGDSNINRFLAEWKFGKDDNMAVHSMGITITIVGALLVYLGKAGVLLAAITLGFLLQYVYFLAFKYRVSPLFGVFYLYLTFVFVGLVTRGTLQTVLSQPVLSLLLLMVFYVVLQATLKGDGKYVFNRVKY</sequence>
<dbReference type="AlphaFoldDB" id="A0A1G5QZV0"/>
<evidence type="ECO:0000313" key="3">
    <source>
        <dbReference type="Proteomes" id="UP000199648"/>
    </source>
</evidence>